<dbReference type="EnsemblMetazoa" id="ASIC015336-RA">
    <property type="protein sequence ID" value="ASIC015336-PA"/>
    <property type="gene ID" value="ASIC015336"/>
</dbReference>
<protein>
    <submittedName>
        <fullName evidence="1 2">Phospholipase B1, membrane-associated</fullName>
    </submittedName>
</protein>
<keyword evidence="3" id="KW-1185">Reference proteome</keyword>
<reference evidence="2" key="2">
    <citation type="submission" date="2020-05" db="UniProtKB">
        <authorList>
            <consortium name="EnsemblMetazoa"/>
        </authorList>
    </citation>
    <scope>IDENTIFICATION</scope>
</reference>
<gene>
    <name evidence="1" type="ORF">ZHAS_00015336</name>
</gene>
<accession>A0A084WAR1</accession>
<reference evidence="1 3" key="1">
    <citation type="journal article" date="2014" name="BMC Genomics">
        <title>Genome sequence of Anopheles sinensis provides insight into genetics basis of mosquito competence for malaria parasites.</title>
        <authorList>
            <person name="Zhou D."/>
            <person name="Zhang D."/>
            <person name="Ding G."/>
            <person name="Shi L."/>
            <person name="Hou Q."/>
            <person name="Ye Y."/>
            <person name="Xu Y."/>
            <person name="Zhou H."/>
            <person name="Xiong C."/>
            <person name="Li S."/>
            <person name="Yu J."/>
            <person name="Hong S."/>
            <person name="Yu X."/>
            <person name="Zou P."/>
            <person name="Chen C."/>
            <person name="Chang X."/>
            <person name="Wang W."/>
            <person name="Lv Y."/>
            <person name="Sun Y."/>
            <person name="Ma L."/>
            <person name="Shen B."/>
            <person name="Zhu C."/>
        </authorList>
    </citation>
    <scope>NUCLEOTIDE SEQUENCE [LARGE SCALE GENOMIC DNA]</scope>
</reference>
<dbReference type="Proteomes" id="UP000030765">
    <property type="component" value="Unassembled WGS sequence"/>
</dbReference>
<dbReference type="EMBL" id="ATLV01022244">
    <property type="status" value="NOT_ANNOTATED_CDS"/>
    <property type="molecule type" value="Genomic_DNA"/>
</dbReference>
<proteinExistence type="predicted"/>
<sequence length="97" mass="10940">MKNGRNRKRFTSVLWQNVNTKTVGCQRLRFDCSLLLLPPFVVGDVVIIGSLGHGSMVAGEMFYPVNTVERLGKWCVEGEGRMVRFFLLPGCICFKTL</sequence>
<dbReference type="VEuPathDB" id="VectorBase:ASIC015336"/>
<dbReference type="AlphaFoldDB" id="A0A084WAR1"/>
<name>A0A084WAR1_ANOSI</name>
<dbReference type="EMBL" id="KE525330">
    <property type="protein sequence ID" value="KFB47305.1"/>
    <property type="molecule type" value="Genomic_DNA"/>
</dbReference>
<evidence type="ECO:0000313" key="1">
    <source>
        <dbReference type="EMBL" id="KFB47305.1"/>
    </source>
</evidence>
<organism evidence="1">
    <name type="scientific">Anopheles sinensis</name>
    <name type="common">Mosquito</name>
    <dbReference type="NCBI Taxonomy" id="74873"/>
    <lineage>
        <taxon>Eukaryota</taxon>
        <taxon>Metazoa</taxon>
        <taxon>Ecdysozoa</taxon>
        <taxon>Arthropoda</taxon>
        <taxon>Hexapoda</taxon>
        <taxon>Insecta</taxon>
        <taxon>Pterygota</taxon>
        <taxon>Neoptera</taxon>
        <taxon>Endopterygota</taxon>
        <taxon>Diptera</taxon>
        <taxon>Nematocera</taxon>
        <taxon>Culicoidea</taxon>
        <taxon>Culicidae</taxon>
        <taxon>Anophelinae</taxon>
        <taxon>Anopheles</taxon>
    </lineage>
</organism>
<evidence type="ECO:0000313" key="3">
    <source>
        <dbReference type="Proteomes" id="UP000030765"/>
    </source>
</evidence>
<evidence type="ECO:0000313" key="2">
    <source>
        <dbReference type="EnsemblMetazoa" id="ASIC015336-PA"/>
    </source>
</evidence>